<evidence type="ECO:0000313" key="2">
    <source>
        <dbReference type="Proteomes" id="UP000299102"/>
    </source>
</evidence>
<keyword evidence="2" id="KW-1185">Reference proteome</keyword>
<dbReference type="InterPro" id="IPR036397">
    <property type="entry name" value="RNaseH_sf"/>
</dbReference>
<protein>
    <submittedName>
        <fullName evidence="1">Uncharacterized protein</fullName>
    </submittedName>
</protein>
<dbReference type="GO" id="GO:0003676">
    <property type="term" value="F:nucleic acid binding"/>
    <property type="evidence" value="ECO:0007669"/>
    <property type="project" value="InterPro"/>
</dbReference>
<accession>A0A4C1TZV4</accession>
<dbReference type="PANTHER" id="PTHR47326">
    <property type="entry name" value="TRANSPOSABLE ELEMENT TC3 TRANSPOSASE-LIKE PROTEIN"/>
    <property type="match status" value="1"/>
</dbReference>
<dbReference type="Gene3D" id="3.30.420.10">
    <property type="entry name" value="Ribonuclease H-like superfamily/Ribonuclease H"/>
    <property type="match status" value="1"/>
</dbReference>
<reference evidence="1 2" key="1">
    <citation type="journal article" date="2019" name="Commun. Biol.">
        <title>The bagworm genome reveals a unique fibroin gene that provides high tensile strength.</title>
        <authorList>
            <person name="Kono N."/>
            <person name="Nakamura H."/>
            <person name="Ohtoshi R."/>
            <person name="Tomita M."/>
            <person name="Numata K."/>
            <person name="Arakawa K."/>
        </authorList>
    </citation>
    <scope>NUCLEOTIDE SEQUENCE [LARGE SCALE GENOMIC DNA]</scope>
</reference>
<proteinExistence type="predicted"/>
<gene>
    <name evidence="1" type="ORF">EVAR_102075_1</name>
</gene>
<comment type="caution">
    <text evidence="1">The sequence shown here is derived from an EMBL/GenBank/DDBJ whole genome shotgun (WGS) entry which is preliminary data.</text>
</comment>
<sequence>MNYTNSQKRTPKALHRVKKIKNRRLTGKTNLLQISYTYKRYYNGNQEEQSKLKIKKIVDELYQLSLAPKVYLSKENEILPDNLNGENYLDFLQNHLPDLLYEAKEPILNTNRSIIFQKDGCPAHWTLMVREHFNNCFPDSWISRDAPILWPARSSDLTPKKLLRPLALTDTVPASSASTDVASESFTSNPELTVNQILKTPKALKRPESQMDSVLILFDAIPQDLRIYEDTDPEEQQHYTCDRGME</sequence>
<dbReference type="STRING" id="151549.A0A4C1TZV4"/>
<dbReference type="Proteomes" id="UP000299102">
    <property type="component" value="Unassembled WGS sequence"/>
</dbReference>
<dbReference type="AlphaFoldDB" id="A0A4C1TZV4"/>
<evidence type="ECO:0000313" key="1">
    <source>
        <dbReference type="EMBL" id="GBP19527.1"/>
    </source>
</evidence>
<dbReference type="EMBL" id="BGZK01000109">
    <property type="protein sequence ID" value="GBP19527.1"/>
    <property type="molecule type" value="Genomic_DNA"/>
</dbReference>
<name>A0A4C1TZV4_EUMVA</name>
<organism evidence="1 2">
    <name type="scientific">Eumeta variegata</name>
    <name type="common">Bagworm moth</name>
    <name type="synonym">Eumeta japonica</name>
    <dbReference type="NCBI Taxonomy" id="151549"/>
    <lineage>
        <taxon>Eukaryota</taxon>
        <taxon>Metazoa</taxon>
        <taxon>Ecdysozoa</taxon>
        <taxon>Arthropoda</taxon>
        <taxon>Hexapoda</taxon>
        <taxon>Insecta</taxon>
        <taxon>Pterygota</taxon>
        <taxon>Neoptera</taxon>
        <taxon>Endopterygota</taxon>
        <taxon>Lepidoptera</taxon>
        <taxon>Glossata</taxon>
        <taxon>Ditrysia</taxon>
        <taxon>Tineoidea</taxon>
        <taxon>Psychidae</taxon>
        <taxon>Oiketicinae</taxon>
        <taxon>Eumeta</taxon>
    </lineage>
</organism>
<dbReference type="OrthoDB" id="6930896at2759"/>
<dbReference type="PANTHER" id="PTHR47326:SF1">
    <property type="entry name" value="HTH PSQ-TYPE DOMAIN-CONTAINING PROTEIN"/>
    <property type="match status" value="1"/>
</dbReference>